<sequence>MDHMLSGLLHWTTRGIEVAGTLVIVVGILMAGTAFARDLKRGRSARDAFRACRAALGMAILLGLELLVAADIISTVAIEPTLESLAVLAGIVLIRTFLSFSLEVEIEGRWPWQAPRPGEAGAPTKE</sequence>
<evidence type="ECO:0000256" key="1">
    <source>
        <dbReference type="SAM" id="Phobius"/>
    </source>
</evidence>
<dbReference type="RefSeq" id="WP_237346856.1">
    <property type="nucleotide sequence ID" value="NZ_JABWGX010000024.1"/>
</dbReference>
<feature type="transmembrane region" description="Helical" evidence="1">
    <location>
        <begin position="56"/>
        <end position="78"/>
    </location>
</feature>
<dbReference type="PANTHER" id="PTHR38468">
    <property type="entry name" value="SLL0939 PROTEIN"/>
    <property type="match status" value="1"/>
</dbReference>
<keyword evidence="1" id="KW-1133">Transmembrane helix</keyword>
<keyword evidence="1" id="KW-0472">Membrane</keyword>
<gene>
    <name evidence="2" type="ORF">QOZ94_001096</name>
</gene>
<organism evidence="2 3">
    <name type="scientific">Xanthobacter agilis</name>
    <dbReference type="NCBI Taxonomy" id="47492"/>
    <lineage>
        <taxon>Bacteria</taxon>
        <taxon>Pseudomonadati</taxon>
        <taxon>Pseudomonadota</taxon>
        <taxon>Alphaproteobacteria</taxon>
        <taxon>Hyphomicrobiales</taxon>
        <taxon>Xanthobacteraceae</taxon>
        <taxon>Xanthobacter</taxon>
    </lineage>
</organism>
<accession>A0ABU0LB04</accession>
<dbReference type="Proteomes" id="UP001241747">
    <property type="component" value="Unassembled WGS sequence"/>
</dbReference>
<feature type="transmembrane region" description="Helical" evidence="1">
    <location>
        <begin position="15"/>
        <end position="36"/>
    </location>
</feature>
<dbReference type="InterPro" id="IPR012427">
    <property type="entry name" value="DUF1622"/>
</dbReference>
<keyword evidence="3" id="KW-1185">Reference proteome</keyword>
<comment type="caution">
    <text evidence="2">The sequence shown here is derived from an EMBL/GenBank/DDBJ whole genome shotgun (WGS) entry which is preliminary data.</text>
</comment>
<evidence type="ECO:0000313" key="2">
    <source>
        <dbReference type="EMBL" id="MDQ0504322.1"/>
    </source>
</evidence>
<name>A0ABU0LB04_XANAG</name>
<dbReference type="PANTHER" id="PTHR38468:SF1">
    <property type="entry name" value="SLL0939 PROTEIN"/>
    <property type="match status" value="1"/>
</dbReference>
<dbReference type="Pfam" id="PF07784">
    <property type="entry name" value="DUF1622"/>
    <property type="match status" value="1"/>
</dbReference>
<protein>
    <submittedName>
        <fullName evidence="2">Membrane protein</fullName>
    </submittedName>
</protein>
<evidence type="ECO:0000313" key="3">
    <source>
        <dbReference type="Proteomes" id="UP001241747"/>
    </source>
</evidence>
<dbReference type="EMBL" id="JAUSVY010000002">
    <property type="protein sequence ID" value="MDQ0504322.1"/>
    <property type="molecule type" value="Genomic_DNA"/>
</dbReference>
<reference evidence="2 3" key="1">
    <citation type="submission" date="2023-07" db="EMBL/GenBank/DDBJ databases">
        <title>Genomic Encyclopedia of Type Strains, Phase IV (KMG-IV): sequencing the most valuable type-strain genomes for metagenomic binning, comparative biology and taxonomic classification.</title>
        <authorList>
            <person name="Goeker M."/>
        </authorList>
    </citation>
    <scope>NUCLEOTIDE SEQUENCE [LARGE SCALE GENOMIC DNA]</scope>
    <source>
        <strain evidence="2 3">DSM 3770</strain>
    </source>
</reference>
<proteinExistence type="predicted"/>
<keyword evidence="1" id="KW-0812">Transmembrane</keyword>